<feature type="coiled-coil region" evidence="1">
    <location>
        <begin position="1149"/>
        <end position="1183"/>
    </location>
</feature>
<dbReference type="InParanoid" id="Q23A49"/>
<dbReference type="EMBL" id="GG662725">
    <property type="protein sequence ID" value="EAR93431.2"/>
    <property type="molecule type" value="Genomic_DNA"/>
</dbReference>
<dbReference type="Proteomes" id="UP000009168">
    <property type="component" value="Unassembled WGS sequence"/>
</dbReference>
<evidence type="ECO:0000256" key="2">
    <source>
        <dbReference type="SAM" id="MobiDB-lite"/>
    </source>
</evidence>
<evidence type="ECO:0000313" key="3">
    <source>
        <dbReference type="EMBL" id="EAR93431.2"/>
    </source>
</evidence>
<name>Q23A49_TETTS</name>
<keyword evidence="4" id="KW-1185">Reference proteome</keyword>
<dbReference type="HOGENOM" id="CLU_294843_0_0_1"/>
<feature type="region of interest" description="Disordered" evidence="2">
    <location>
        <begin position="606"/>
        <end position="633"/>
    </location>
</feature>
<feature type="region of interest" description="Disordered" evidence="2">
    <location>
        <begin position="1445"/>
        <end position="1474"/>
    </location>
</feature>
<dbReference type="OrthoDB" id="10692862at2759"/>
<evidence type="ECO:0000256" key="1">
    <source>
        <dbReference type="SAM" id="Coils"/>
    </source>
</evidence>
<feature type="compositionally biased region" description="Polar residues" evidence="2">
    <location>
        <begin position="1397"/>
        <end position="1408"/>
    </location>
</feature>
<feature type="region of interest" description="Disordered" evidence="2">
    <location>
        <begin position="1303"/>
        <end position="1345"/>
    </location>
</feature>
<feature type="compositionally biased region" description="Low complexity" evidence="2">
    <location>
        <begin position="1325"/>
        <end position="1335"/>
    </location>
</feature>
<feature type="compositionally biased region" description="Polar residues" evidence="2">
    <location>
        <begin position="606"/>
        <end position="618"/>
    </location>
</feature>
<feature type="region of interest" description="Disordered" evidence="2">
    <location>
        <begin position="1108"/>
        <end position="1140"/>
    </location>
</feature>
<organism evidence="3 4">
    <name type="scientific">Tetrahymena thermophila (strain SB210)</name>
    <dbReference type="NCBI Taxonomy" id="312017"/>
    <lineage>
        <taxon>Eukaryota</taxon>
        <taxon>Sar</taxon>
        <taxon>Alveolata</taxon>
        <taxon>Ciliophora</taxon>
        <taxon>Intramacronucleata</taxon>
        <taxon>Oligohymenophorea</taxon>
        <taxon>Hymenostomatida</taxon>
        <taxon>Tetrahymenina</taxon>
        <taxon>Tetrahymenidae</taxon>
        <taxon>Tetrahymena</taxon>
    </lineage>
</organism>
<dbReference type="GeneID" id="7838732"/>
<gene>
    <name evidence="3" type="ORF">TTHERM_00833690</name>
</gene>
<dbReference type="KEGG" id="tet:TTHERM_00833690"/>
<accession>Q23A49</accession>
<reference evidence="4" key="1">
    <citation type="journal article" date="2006" name="PLoS Biol.">
        <title>Macronuclear genome sequence of the ciliate Tetrahymena thermophila, a model eukaryote.</title>
        <authorList>
            <person name="Eisen J.A."/>
            <person name="Coyne R.S."/>
            <person name="Wu M."/>
            <person name="Wu D."/>
            <person name="Thiagarajan M."/>
            <person name="Wortman J.R."/>
            <person name="Badger J.H."/>
            <person name="Ren Q."/>
            <person name="Amedeo P."/>
            <person name="Jones K.M."/>
            <person name="Tallon L.J."/>
            <person name="Delcher A.L."/>
            <person name="Salzberg S.L."/>
            <person name="Silva J.C."/>
            <person name="Haas B.J."/>
            <person name="Majoros W.H."/>
            <person name="Farzad M."/>
            <person name="Carlton J.M."/>
            <person name="Smith R.K. Jr."/>
            <person name="Garg J."/>
            <person name="Pearlman R.E."/>
            <person name="Karrer K.M."/>
            <person name="Sun L."/>
            <person name="Manning G."/>
            <person name="Elde N.C."/>
            <person name="Turkewitz A.P."/>
            <person name="Asai D.J."/>
            <person name="Wilkes D.E."/>
            <person name="Wang Y."/>
            <person name="Cai H."/>
            <person name="Collins K."/>
            <person name="Stewart B.A."/>
            <person name="Lee S.R."/>
            <person name="Wilamowska K."/>
            <person name="Weinberg Z."/>
            <person name="Ruzzo W.L."/>
            <person name="Wloga D."/>
            <person name="Gaertig J."/>
            <person name="Frankel J."/>
            <person name="Tsao C.-C."/>
            <person name="Gorovsky M.A."/>
            <person name="Keeling P.J."/>
            <person name="Waller R.F."/>
            <person name="Patron N.J."/>
            <person name="Cherry J.M."/>
            <person name="Stover N.A."/>
            <person name="Krieger C.J."/>
            <person name="del Toro C."/>
            <person name="Ryder H.F."/>
            <person name="Williamson S.C."/>
            <person name="Barbeau R.A."/>
            <person name="Hamilton E.P."/>
            <person name="Orias E."/>
        </authorList>
    </citation>
    <scope>NUCLEOTIDE SEQUENCE [LARGE SCALE GENOMIC DNA]</scope>
    <source>
        <strain evidence="4">SB210</strain>
    </source>
</reference>
<feature type="compositionally biased region" description="Polar residues" evidence="2">
    <location>
        <begin position="1108"/>
        <end position="1138"/>
    </location>
</feature>
<feature type="compositionally biased region" description="Low complexity" evidence="2">
    <location>
        <begin position="1448"/>
        <end position="1474"/>
    </location>
</feature>
<sequence length="1823" mass="214818">MSKVSKQISIQQDNKECQDLDLQNSMRNSFLNLQQRSAQNKNTKEISFHVEQASKELLNPAQSCAIQHIDNRLNTLQRLHQNEINDCPYDKWLKEIPNPTKNQKESRDQQVFKQRPQINISLDELSRSYRFLQRTVLKFQDVFMRQNKYAKQINLSLKEHNIPISEAEEKILDDVREFIEPQAEWAREVYGDKYFYQKKVALKSQIKNISNCFDKMQNLDNDNSIFFVEELQNEQKKMDYPTLSQLAIYLNCKQALDTQQVQLNFVLITIGQTLPKSFEKYYKRLFFRYNFKITIIHILDIEEKQFQNSSIIQKNIQQKQNEQNAFGSCSSVSENDFLNIENSNLFSKSQSMKLSQAKQQNQYASNLSFKSQPIFSNTLKNQNEKNIQNFKVYNVYLRKNKDFENVKVSSAEFIHLMERCIFPFLKSIKIDIMVFEYDFSFSEDVNQKVVLKTYVLAYIVQKLKEISRDKLLISYIIRQLKTSYDCYNQKISQLSHLLDLKNNIKQKVLTKTQKNQNALQTMKIYFEYSLQIQDSIRKTLIALGQLINYSKYISYKQTDFNFHPCFLYVKHIKEQSNQFLSSPLSLIKDYIKIAIYRQKFTERQLEANTNNQEQPNQMKQHKKKLSRMEKHQKKDSNIFENLNQIQINQFEICNQKIDPNEEEYENFSDKKFDFPQFATFGKFNQNDYSMQQKGIFIPIENQQMQSQNGQFNFQFNNNHTIQQNTDQLINKNSLSYQQNQQDICKQLQVNQNFMQINQNLDQPINQNYIGQRINQNIMNYQLNQNFMDTQIYQNYMNQQINQIHSLNIYLPNSDEFNQSQTTQVFNGNFNQIFYNQDTVSLKNNGHQEVQCNQQNVNSKETIFPTQNQLNDDGCMETSSSFNQKSPAYQTMQIEIPSLNENQSMSTYQRLMRKIPIQQLAEKCNIGYTNFLQLNDDQKKLKIINQIKQKQADYKLKDSIYHILWEKSCRLEVANPSKDFNLKIFYYDEHSQYLVNYQQNPQQTDKIQETKMIVYFFNVRSRDCYNNYVLQQITNFNDTQQKFNVFKLKYKVQTIQFKKISDLDTKINEQNYLKEQLHNAKHTINVSQAKIDDLQKNGLTASQTVKLTPSDLNNSALSDQQGNHENTDSQNNSTKTGSTKVEEKKLQVAINNYKKIITEMVKKVSELEKKIEEIQIEVRGTTKKDENNPSNILKIEGLEEKKIDLSALCIIESALVETEEFIFKFFGRALNIRLLEPLVLKQEIKLIMKINKFHSQQNINQTIEIVDPQFNFEQYKQVMNEIKQQQQQQQQSNQQQSNYIQNPQSVLQQSQRMSRPDQSLQNSADSQLKLQQSQQKPQIKENQSSQSLLVNLKQSIDKQGQEDLSKDKISQLNSVANQKIIQSSQSTTVIKNNLNQSQEQKTNSLTDSNQQQQQQQNAILKQQINSKPSQNAEQKPLIRLQNKQEANLDKSSQALQSQKQKQLQQEQKNQQQQSILKNEQNEANNLSKSSLNQQTHESMLSSKINYNSQKIQDESQMKIYQESFQKKFFRGRFGASAFYFNNKIYIFNGYSQQFMEETSMFVFIPQKPNNNDYILDQNTSILKETSDDKEQFSQHQLHQEQTTMLFYFVMKVSIGKASIKGGYGTFMLPLLRSESLLQKQNHQKSDTPGLAMKDEAIQIQQPNKKLISQNQIAELSKKVKNLLVFSFESYDCSCDLKKQFIKIQVFNPIQKQVLMEKKVSLYNVFTINQNDNNRSQNIFNLFQFFDQPFQNILNVANRNNCLNEFYYELNNELFFTFAVENFRASKLFLQLQINITQISKYFSEQPKSPESQLEASIQIQIINS</sequence>
<protein>
    <submittedName>
        <fullName evidence="3">Uncharacterized protein</fullName>
    </submittedName>
</protein>
<feature type="region of interest" description="Disordered" evidence="2">
    <location>
        <begin position="1397"/>
        <end position="1418"/>
    </location>
</feature>
<proteinExistence type="predicted"/>
<dbReference type="RefSeq" id="XP_001013676.2">
    <property type="nucleotide sequence ID" value="XM_001013676.3"/>
</dbReference>
<dbReference type="STRING" id="312017.Q23A49"/>
<evidence type="ECO:0000313" key="4">
    <source>
        <dbReference type="Proteomes" id="UP000009168"/>
    </source>
</evidence>
<keyword evidence="1" id="KW-0175">Coiled coil</keyword>
<feature type="compositionally biased region" description="Polar residues" evidence="2">
    <location>
        <begin position="1305"/>
        <end position="1324"/>
    </location>
</feature>